<feature type="domain" description="Glucose-methanol-choline oxidoreductase C-terminal" evidence="4">
    <location>
        <begin position="355"/>
        <end position="482"/>
    </location>
</feature>
<evidence type="ECO:0000259" key="4">
    <source>
        <dbReference type="Pfam" id="PF05199"/>
    </source>
</evidence>
<dbReference type="SUPFAM" id="SSF51905">
    <property type="entry name" value="FAD/NAD(P)-binding domain"/>
    <property type="match status" value="1"/>
</dbReference>
<evidence type="ECO:0000313" key="5">
    <source>
        <dbReference type="EMBL" id="KIJ23404.1"/>
    </source>
</evidence>
<dbReference type="GO" id="GO:0016614">
    <property type="term" value="F:oxidoreductase activity, acting on CH-OH group of donors"/>
    <property type="evidence" value="ECO:0007669"/>
    <property type="project" value="InterPro"/>
</dbReference>
<dbReference type="HOGENOM" id="CLU_002865_6_3_1"/>
<keyword evidence="6" id="KW-1185">Reference proteome</keyword>
<dbReference type="InterPro" id="IPR007867">
    <property type="entry name" value="GMC_OxRtase_C"/>
</dbReference>
<proteinExistence type="inferred from homology"/>
<dbReference type="AlphaFoldDB" id="A0A0C9TNI9"/>
<comment type="similarity">
    <text evidence="2">Belongs to the GMC oxidoreductase family.</text>
</comment>
<dbReference type="EMBL" id="KN837690">
    <property type="protein sequence ID" value="KIJ23404.1"/>
    <property type="molecule type" value="Genomic_DNA"/>
</dbReference>
<feature type="signal peptide" evidence="3">
    <location>
        <begin position="1"/>
        <end position="18"/>
    </location>
</feature>
<evidence type="ECO:0000256" key="2">
    <source>
        <dbReference type="ARBA" id="ARBA00010790"/>
    </source>
</evidence>
<evidence type="ECO:0000256" key="3">
    <source>
        <dbReference type="SAM" id="SignalP"/>
    </source>
</evidence>
<keyword evidence="3" id="KW-0732">Signal</keyword>
<dbReference type="Gene3D" id="3.50.50.60">
    <property type="entry name" value="FAD/NAD(P)-binding domain"/>
    <property type="match status" value="3"/>
</dbReference>
<gene>
    <name evidence="5" type="ORF">M422DRAFT_276029</name>
</gene>
<protein>
    <submittedName>
        <fullName evidence="5">GMC oxidoreductase</fullName>
    </submittedName>
</protein>
<organism evidence="5 6">
    <name type="scientific">Sphaerobolus stellatus (strain SS14)</name>
    <dbReference type="NCBI Taxonomy" id="990650"/>
    <lineage>
        <taxon>Eukaryota</taxon>
        <taxon>Fungi</taxon>
        <taxon>Dikarya</taxon>
        <taxon>Basidiomycota</taxon>
        <taxon>Agaricomycotina</taxon>
        <taxon>Agaricomycetes</taxon>
        <taxon>Phallomycetidae</taxon>
        <taxon>Geastrales</taxon>
        <taxon>Sphaerobolaceae</taxon>
        <taxon>Sphaerobolus</taxon>
    </lineage>
</organism>
<sequence>MHLSFLSYSAILGQSALGMVFDNSQQVAPKQYDFIIVDAGTVSRFYISSKFTSTKFCTRPVVSLQLDDLKIPDSRFLWWKQDYRKFDPYSKIPFFVGQRVGTQFDWNFTTIEQAGLNGRTIPYSRGFVLGGSSSLSKSSENLGHQSEGEVFYDRFKLRVRPLEAMLKHRVGSMLKGDLASAAIVVRNAEYFALYKKYLESVRDSTLFISDNLAFLRGPSEDFDRLAAVSGDLGWSWKNMFPYALKSEKHVAAWGNLNNTGIFNPRVHGYGPVSTSLKGNISDLDTRVIQTIQENPGMFSFNLDLNSGSELGTGWMQTSVGNSTRSSSPAAYLHPALAQRANLDLVIETQAIELGPTSHGNVRLVSKDAFQYPHIDPRFLSTEWDIGVTIEAVHTLRQFLSVSSWKNYLTRPLLNGINLTSDGTIEAYVRRTATTIKHPVATCKISRANDIGGVVDAQLVLKKTTGLRVVDASVIVSGNSVRPAKLSH</sequence>
<dbReference type="GO" id="GO:0050660">
    <property type="term" value="F:flavin adenine dinucleotide binding"/>
    <property type="evidence" value="ECO:0007669"/>
    <property type="project" value="InterPro"/>
</dbReference>
<dbReference type="InterPro" id="IPR036188">
    <property type="entry name" value="FAD/NAD-bd_sf"/>
</dbReference>
<feature type="chain" id="PRO_5002220571" evidence="3">
    <location>
        <begin position="19"/>
        <end position="487"/>
    </location>
</feature>
<reference evidence="5 6" key="1">
    <citation type="submission" date="2014-06" db="EMBL/GenBank/DDBJ databases">
        <title>Evolutionary Origins and Diversification of the Mycorrhizal Mutualists.</title>
        <authorList>
            <consortium name="DOE Joint Genome Institute"/>
            <consortium name="Mycorrhizal Genomics Consortium"/>
            <person name="Kohler A."/>
            <person name="Kuo A."/>
            <person name="Nagy L.G."/>
            <person name="Floudas D."/>
            <person name="Copeland A."/>
            <person name="Barry K.W."/>
            <person name="Cichocki N."/>
            <person name="Veneault-Fourrey C."/>
            <person name="LaButti K."/>
            <person name="Lindquist E.A."/>
            <person name="Lipzen A."/>
            <person name="Lundell T."/>
            <person name="Morin E."/>
            <person name="Murat C."/>
            <person name="Riley R."/>
            <person name="Ohm R."/>
            <person name="Sun H."/>
            <person name="Tunlid A."/>
            <person name="Henrissat B."/>
            <person name="Grigoriev I.V."/>
            <person name="Hibbett D.S."/>
            <person name="Martin F."/>
        </authorList>
    </citation>
    <scope>NUCLEOTIDE SEQUENCE [LARGE SCALE GENOMIC DNA]</scope>
    <source>
        <strain evidence="5 6">SS14</strain>
    </source>
</reference>
<evidence type="ECO:0000313" key="6">
    <source>
        <dbReference type="Proteomes" id="UP000054279"/>
    </source>
</evidence>
<dbReference type="InterPro" id="IPR012132">
    <property type="entry name" value="GMC_OxRdtase"/>
</dbReference>
<dbReference type="PANTHER" id="PTHR11552:SF147">
    <property type="entry name" value="CHOLINE DEHYDROGENASE, MITOCHONDRIAL"/>
    <property type="match status" value="1"/>
</dbReference>
<dbReference type="Pfam" id="PF05199">
    <property type="entry name" value="GMC_oxred_C"/>
    <property type="match status" value="1"/>
</dbReference>
<dbReference type="Gene3D" id="3.30.560.10">
    <property type="entry name" value="Glucose Oxidase, domain 3"/>
    <property type="match status" value="3"/>
</dbReference>
<dbReference type="PANTHER" id="PTHR11552">
    <property type="entry name" value="GLUCOSE-METHANOL-CHOLINE GMC OXIDOREDUCTASE"/>
    <property type="match status" value="1"/>
</dbReference>
<evidence type="ECO:0000256" key="1">
    <source>
        <dbReference type="ARBA" id="ARBA00001974"/>
    </source>
</evidence>
<comment type="cofactor">
    <cofactor evidence="1">
        <name>FAD</name>
        <dbReference type="ChEBI" id="CHEBI:57692"/>
    </cofactor>
</comment>
<dbReference type="Proteomes" id="UP000054279">
    <property type="component" value="Unassembled WGS sequence"/>
</dbReference>
<dbReference type="SUPFAM" id="SSF54373">
    <property type="entry name" value="FAD-linked reductases, C-terminal domain"/>
    <property type="match status" value="1"/>
</dbReference>
<accession>A0A0C9TNI9</accession>
<name>A0A0C9TNI9_SPHS4</name>